<dbReference type="InterPro" id="IPR041164">
    <property type="entry name" value="LDcluster4"/>
</dbReference>
<accession>A0ABN6FBD8</accession>
<dbReference type="SUPFAM" id="SSF102405">
    <property type="entry name" value="MCP/YpsA-like"/>
    <property type="match status" value="1"/>
</dbReference>
<evidence type="ECO:0000313" key="2">
    <source>
        <dbReference type="Proteomes" id="UP001320148"/>
    </source>
</evidence>
<protein>
    <submittedName>
        <fullName evidence="1">TIGR00725 family protein</fullName>
    </submittedName>
</protein>
<dbReference type="PANTHER" id="PTHR43393">
    <property type="entry name" value="CYTOKININ RIBOSIDE 5'-MONOPHOSPHATE PHOSPHORIBOHYDROLASE"/>
    <property type="match status" value="1"/>
</dbReference>
<organism evidence="1 2">
    <name type="scientific">Desulfoluna limicola</name>
    <dbReference type="NCBI Taxonomy" id="2810562"/>
    <lineage>
        <taxon>Bacteria</taxon>
        <taxon>Pseudomonadati</taxon>
        <taxon>Thermodesulfobacteriota</taxon>
        <taxon>Desulfobacteria</taxon>
        <taxon>Desulfobacterales</taxon>
        <taxon>Desulfolunaceae</taxon>
        <taxon>Desulfoluna</taxon>
    </lineage>
</organism>
<dbReference type="Gene3D" id="3.40.50.450">
    <property type="match status" value="1"/>
</dbReference>
<keyword evidence="2" id="KW-1185">Reference proteome</keyword>
<proteinExistence type="predicted"/>
<name>A0ABN6FBD8_9BACT</name>
<evidence type="ECO:0000313" key="1">
    <source>
        <dbReference type="EMBL" id="BCS99096.1"/>
    </source>
</evidence>
<dbReference type="EMBL" id="AP024488">
    <property type="protein sequence ID" value="BCS99096.1"/>
    <property type="molecule type" value="Genomic_DNA"/>
</dbReference>
<dbReference type="PANTHER" id="PTHR43393:SF3">
    <property type="entry name" value="LYSINE DECARBOXYLASE-LIKE PROTEIN"/>
    <property type="match status" value="1"/>
</dbReference>
<dbReference type="NCBIfam" id="TIGR00725">
    <property type="entry name" value="TIGR00725 family protein"/>
    <property type="match status" value="1"/>
</dbReference>
<dbReference type="InterPro" id="IPR005268">
    <property type="entry name" value="CHP00725"/>
</dbReference>
<dbReference type="InterPro" id="IPR052341">
    <property type="entry name" value="LOG_family_nucleotidases"/>
</dbReference>
<sequence length="160" mass="16447">MLGRSVIGVMGGADVPVEVLVLAEELGQRVANQGWILLNGGRDCGVMRASSKGAFEAGGLTVGILPGKTLEGVSPWVQVPVLTGMGDARNAINVLSSRVVVALQGGAGTLSEIALAVKSNVPVVLLAFDPGCFDNEKRAGRVRVVRTPEEAVDAIEGMLS</sequence>
<dbReference type="Pfam" id="PF18306">
    <property type="entry name" value="LDcluster4"/>
    <property type="match status" value="1"/>
</dbReference>
<dbReference type="RefSeq" id="WP_236890452.1">
    <property type="nucleotide sequence ID" value="NZ_AP024488.1"/>
</dbReference>
<reference evidence="1 2" key="1">
    <citation type="submission" date="2021-02" db="EMBL/GenBank/DDBJ databases">
        <title>Complete genome of Desulfoluna sp. strain ASN36.</title>
        <authorList>
            <person name="Takahashi A."/>
            <person name="Kojima H."/>
            <person name="Fukui M."/>
        </authorList>
    </citation>
    <scope>NUCLEOTIDE SEQUENCE [LARGE SCALE GENOMIC DNA]</scope>
    <source>
        <strain evidence="1 2">ASN36</strain>
    </source>
</reference>
<dbReference type="Proteomes" id="UP001320148">
    <property type="component" value="Chromosome"/>
</dbReference>
<gene>
    <name evidence="1" type="ORF">DSLASN_47280</name>
</gene>